<dbReference type="InterPro" id="IPR014027">
    <property type="entry name" value="UDP-Glc/GDP-Man_DH_C"/>
</dbReference>
<feature type="binding site" evidence="10">
    <location>
        <position position="86"/>
    </location>
    <ligand>
        <name>NAD(+)</name>
        <dbReference type="ChEBI" id="CHEBI:57540"/>
    </ligand>
</feature>
<protein>
    <recommendedName>
        <fullName evidence="3 7">UDP-glucose 6-dehydrogenase</fullName>
        <ecNumber evidence="3 7">1.1.1.22</ecNumber>
    </recommendedName>
</protein>
<dbReference type="PANTHER" id="PTHR43750:SF1">
    <property type="entry name" value="GDP-MANNOSE 6-DEHYDROGENASE"/>
    <property type="match status" value="1"/>
</dbReference>
<dbReference type="InterPro" id="IPR014026">
    <property type="entry name" value="UDP-Glc/GDP-Man_DH_dimer"/>
</dbReference>
<feature type="binding site" evidence="10">
    <location>
        <position position="162"/>
    </location>
    <ligand>
        <name>NAD(+)</name>
        <dbReference type="ChEBI" id="CHEBI:57540"/>
    </ligand>
</feature>
<feature type="binding site" evidence="10">
    <location>
        <position position="272"/>
    </location>
    <ligand>
        <name>NAD(+)</name>
        <dbReference type="ChEBI" id="CHEBI:57540"/>
    </ligand>
</feature>
<dbReference type="Pfam" id="PF03721">
    <property type="entry name" value="UDPG_MGDP_dh_N"/>
    <property type="match status" value="1"/>
</dbReference>
<dbReference type="InterPro" id="IPR017476">
    <property type="entry name" value="UDP-Glc/GDP-Man"/>
</dbReference>
<comment type="similarity">
    <text evidence="2 7">Belongs to the UDP-glucose/GDP-mannose dehydrogenase family.</text>
</comment>
<dbReference type="InterPro" id="IPR008927">
    <property type="entry name" value="6-PGluconate_DH-like_C_sf"/>
</dbReference>
<evidence type="ECO:0000313" key="13">
    <source>
        <dbReference type="Proteomes" id="UP000422569"/>
    </source>
</evidence>
<evidence type="ECO:0000256" key="9">
    <source>
        <dbReference type="PIRSR" id="PIRSR500134-2"/>
    </source>
</evidence>
<dbReference type="Gene3D" id="3.40.50.720">
    <property type="entry name" value="NAD(P)-binding Rossmann-like Domain"/>
    <property type="match status" value="2"/>
</dbReference>
<evidence type="ECO:0000256" key="7">
    <source>
        <dbReference type="PIRNR" id="PIRNR000124"/>
    </source>
</evidence>
<dbReference type="PIRSF" id="PIRSF000124">
    <property type="entry name" value="UDPglc_GDPman_dh"/>
    <property type="match status" value="1"/>
</dbReference>
<feature type="binding site" evidence="9">
    <location>
        <position position="266"/>
    </location>
    <ligand>
        <name>substrate</name>
    </ligand>
</feature>
<keyword evidence="4 7" id="KW-0560">Oxidoreductase</keyword>
<dbReference type="GO" id="GO:0006065">
    <property type="term" value="P:UDP-glucuronate biosynthetic process"/>
    <property type="evidence" value="ECO:0007669"/>
    <property type="project" value="UniProtKB-UniPathway"/>
</dbReference>
<dbReference type="Proteomes" id="UP000422569">
    <property type="component" value="Chromosome"/>
</dbReference>
<feature type="binding site" evidence="10">
    <location>
        <position position="126"/>
    </location>
    <ligand>
        <name>NAD(+)</name>
        <dbReference type="ChEBI" id="CHEBI:57540"/>
    </ligand>
</feature>
<dbReference type="KEGG" id="mpar:F7D14_18240"/>
<dbReference type="PANTHER" id="PTHR43750">
    <property type="entry name" value="UDP-GLUCOSE 6-DEHYDROGENASE TUAD"/>
    <property type="match status" value="1"/>
</dbReference>
<sequence>MKISIFGLGYVGLTAAACITEQGHTVYGFDVSEAKVAQISAGLSPIKEPGVEEIIGRATKNGLLRVWSAVEDRVSECDMAIVCVGTPSGPDGAHNMSDIAEVSRQIAASIHAKIREAPLTVVYRSTFRPGTIEELIAPIFRSILGEDHLAVELVYNPEFLREAVAVHDYFHPPKIVVGTFDGGPNVRMDELHKGIEAPVFYTRYREAEFTKFVDNSFHALKVAYANEIGRACAHLGISAGAVHEIFVSDTKLNISPCYTRPGGPFGGSCLPKDVRALQYISSDVGAQMHVVDSLIRSNDAHKHFIFQQATKGLAPGSKVLMIGLAFKADSDDLRESPNVDLARKMLQAGFSLTVYDPSLRPGQLVGQNLGYAYSQLPSLSELLKPREFIEDNEFDVVVDANGAAASLNLKAKRLFKMHALA</sequence>
<feature type="binding site" evidence="9">
    <location>
        <begin position="258"/>
        <end position="262"/>
    </location>
    <ligand>
        <name>substrate</name>
    </ligand>
</feature>
<reference evidence="12 13" key="1">
    <citation type="submission" date="2019-09" db="EMBL/GenBank/DDBJ databases">
        <title>Isolation and complete genome sequencing of Methylocystis species.</title>
        <authorList>
            <person name="Rumah B.L."/>
            <person name="Stead C.E."/>
            <person name="Stevens B.C."/>
            <person name="Minton N.P."/>
            <person name="Grosse-Honebrink A."/>
            <person name="Zhang Y."/>
        </authorList>
    </citation>
    <scope>NUCLEOTIDE SEQUENCE [LARGE SCALE GENOMIC DNA]</scope>
    <source>
        <strain evidence="12 13">BRCS2</strain>
    </source>
</reference>
<dbReference type="EMBL" id="CP044331">
    <property type="protein sequence ID" value="QGM99230.1"/>
    <property type="molecule type" value="Genomic_DNA"/>
</dbReference>
<dbReference type="Pfam" id="PF03720">
    <property type="entry name" value="UDPG_MGDP_dh_C"/>
    <property type="match status" value="1"/>
</dbReference>
<organism evidence="12 13">
    <name type="scientific">Methylocystis parvus</name>
    <dbReference type="NCBI Taxonomy" id="134"/>
    <lineage>
        <taxon>Bacteria</taxon>
        <taxon>Pseudomonadati</taxon>
        <taxon>Pseudomonadota</taxon>
        <taxon>Alphaproteobacteria</taxon>
        <taxon>Hyphomicrobiales</taxon>
        <taxon>Methylocystaceae</taxon>
        <taxon>Methylocystis</taxon>
    </lineage>
</organism>
<dbReference type="SUPFAM" id="SSF48179">
    <property type="entry name" value="6-phosphogluconate dehydrogenase C-terminal domain-like"/>
    <property type="match status" value="1"/>
</dbReference>
<dbReference type="PROSITE" id="PS51257">
    <property type="entry name" value="PROKAR_LIPOPROTEIN"/>
    <property type="match status" value="1"/>
</dbReference>
<feature type="binding site" evidence="9">
    <location>
        <position position="211"/>
    </location>
    <ligand>
        <name>substrate</name>
    </ligand>
</feature>
<proteinExistence type="inferred from homology"/>
<feature type="binding site" evidence="9">
    <location>
        <position position="327"/>
    </location>
    <ligand>
        <name>substrate</name>
    </ligand>
</feature>
<dbReference type="Gene3D" id="1.20.5.170">
    <property type="match status" value="1"/>
</dbReference>
<evidence type="ECO:0000256" key="10">
    <source>
        <dbReference type="PIRSR" id="PIRSR500134-3"/>
    </source>
</evidence>
<keyword evidence="5 7" id="KW-0520">NAD</keyword>
<evidence type="ECO:0000259" key="11">
    <source>
        <dbReference type="SMART" id="SM00984"/>
    </source>
</evidence>
<dbReference type="Pfam" id="PF00984">
    <property type="entry name" value="UDPG_MGDP_dh"/>
    <property type="match status" value="1"/>
</dbReference>
<accession>A0A6B8MEY3</accession>
<dbReference type="PIRSF" id="PIRSF500134">
    <property type="entry name" value="UDPglc_DH_bac"/>
    <property type="match status" value="1"/>
</dbReference>
<dbReference type="AlphaFoldDB" id="A0A6B8MEY3"/>
<comment type="pathway">
    <text evidence="1">Nucleotide-sugar biosynthesis; UDP-alpha-D-glucuronate biosynthesis; UDP-alpha-D-glucuronate from UDP-alpha-D-glucose: step 1/1.</text>
</comment>
<feature type="domain" description="UDP-glucose/GDP-mannose dehydrogenase C-terminal" evidence="11">
    <location>
        <begin position="320"/>
        <end position="417"/>
    </location>
</feature>
<dbReference type="UniPathway" id="UPA00038">
    <property type="reaction ID" value="UER00491"/>
</dbReference>
<keyword evidence="13" id="KW-1185">Reference proteome</keyword>
<evidence type="ECO:0000256" key="4">
    <source>
        <dbReference type="ARBA" id="ARBA00023002"/>
    </source>
</evidence>
<dbReference type="GO" id="GO:0003979">
    <property type="term" value="F:UDP-glucose 6-dehydrogenase activity"/>
    <property type="evidence" value="ECO:0007669"/>
    <property type="project" value="UniProtKB-EC"/>
</dbReference>
<feature type="binding site" evidence="10">
    <location>
        <position position="35"/>
    </location>
    <ligand>
        <name>NAD(+)</name>
        <dbReference type="ChEBI" id="CHEBI:57540"/>
    </ligand>
</feature>
<dbReference type="SUPFAM" id="SSF52413">
    <property type="entry name" value="UDP-glucose/GDP-mannose dehydrogenase C-terminal domain"/>
    <property type="match status" value="1"/>
</dbReference>
<evidence type="ECO:0000256" key="1">
    <source>
        <dbReference type="ARBA" id="ARBA00004701"/>
    </source>
</evidence>
<dbReference type="EC" id="1.1.1.22" evidence="3 7"/>
<dbReference type="RefSeq" id="WP_016918948.1">
    <property type="nucleotide sequence ID" value="NZ_CP044331.1"/>
</dbReference>
<evidence type="ECO:0000256" key="8">
    <source>
        <dbReference type="PIRSR" id="PIRSR500134-1"/>
    </source>
</evidence>
<dbReference type="GO" id="GO:0000271">
    <property type="term" value="P:polysaccharide biosynthetic process"/>
    <property type="evidence" value="ECO:0007669"/>
    <property type="project" value="InterPro"/>
</dbReference>
<dbReference type="NCBIfam" id="TIGR03026">
    <property type="entry name" value="NDP-sugDHase"/>
    <property type="match status" value="1"/>
</dbReference>
<feature type="binding site" evidence="10">
    <location>
        <position position="30"/>
    </location>
    <ligand>
        <name>NAD(+)</name>
        <dbReference type="ChEBI" id="CHEBI:57540"/>
    </ligand>
</feature>
<dbReference type="SMART" id="SM00984">
    <property type="entry name" value="UDPG_MGDP_dh_C"/>
    <property type="match status" value="1"/>
</dbReference>
<dbReference type="InterPro" id="IPR036220">
    <property type="entry name" value="UDP-Glc/GDP-Man_DH_C_sf"/>
</dbReference>
<name>A0A6B8MEY3_9HYPH</name>
<feature type="active site" description="Nucleophile" evidence="8">
    <location>
        <position position="269"/>
    </location>
</feature>
<dbReference type="SUPFAM" id="SSF51735">
    <property type="entry name" value="NAD(P)-binding Rossmann-fold domains"/>
    <property type="match status" value="1"/>
</dbReference>
<evidence type="ECO:0000256" key="5">
    <source>
        <dbReference type="ARBA" id="ARBA00023027"/>
    </source>
</evidence>
<dbReference type="InterPro" id="IPR001732">
    <property type="entry name" value="UDP-Glc/GDP-Man_DH_N"/>
</dbReference>
<feature type="binding site" evidence="10">
    <location>
        <position position="334"/>
    </location>
    <ligand>
        <name>NAD(+)</name>
        <dbReference type="ChEBI" id="CHEBI:57540"/>
    </ligand>
</feature>
<dbReference type="InterPro" id="IPR036291">
    <property type="entry name" value="NAD(P)-bd_dom_sf"/>
</dbReference>
<evidence type="ECO:0000256" key="6">
    <source>
        <dbReference type="ARBA" id="ARBA00047473"/>
    </source>
</evidence>
<evidence type="ECO:0000256" key="2">
    <source>
        <dbReference type="ARBA" id="ARBA00006601"/>
    </source>
</evidence>
<dbReference type="InterPro" id="IPR028357">
    <property type="entry name" value="UDPglc_DH_bac"/>
</dbReference>
<gene>
    <name evidence="12" type="ORF">F7D14_18240</name>
</gene>
<dbReference type="GO" id="GO:0051287">
    <property type="term" value="F:NAD binding"/>
    <property type="evidence" value="ECO:0007669"/>
    <property type="project" value="InterPro"/>
</dbReference>
<evidence type="ECO:0000256" key="3">
    <source>
        <dbReference type="ARBA" id="ARBA00012954"/>
    </source>
</evidence>
<feature type="binding site" evidence="9">
    <location>
        <begin position="159"/>
        <end position="162"/>
    </location>
    <ligand>
        <name>substrate</name>
    </ligand>
</feature>
<evidence type="ECO:0000313" key="12">
    <source>
        <dbReference type="EMBL" id="QGM99230.1"/>
    </source>
</evidence>
<comment type="catalytic activity">
    <reaction evidence="6 7">
        <text>UDP-alpha-D-glucose + 2 NAD(+) + H2O = UDP-alpha-D-glucuronate + 2 NADH + 3 H(+)</text>
        <dbReference type="Rhea" id="RHEA:23596"/>
        <dbReference type="ChEBI" id="CHEBI:15377"/>
        <dbReference type="ChEBI" id="CHEBI:15378"/>
        <dbReference type="ChEBI" id="CHEBI:57540"/>
        <dbReference type="ChEBI" id="CHEBI:57945"/>
        <dbReference type="ChEBI" id="CHEBI:58052"/>
        <dbReference type="ChEBI" id="CHEBI:58885"/>
        <dbReference type="EC" id="1.1.1.22"/>
    </reaction>
</comment>